<name>A0ABP0K2I2_9DINO</name>
<protein>
    <recommendedName>
        <fullName evidence="3">DNA (cytosine-5-)-methyltransferase</fullName>
    </recommendedName>
</protein>
<dbReference type="Gene3D" id="3.40.50.150">
    <property type="entry name" value="Vaccinia Virus protein VP39"/>
    <property type="match status" value="1"/>
</dbReference>
<evidence type="ECO:0000313" key="2">
    <source>
        <dbReference type="Proteomes" id="UP001642464"/>
    </source>
</evidence>
<proteinExistence type="predicted"/>
<dbReference type="Proteomes" id="UP001642464">
    <property type="component" value="Unassembled WGS sequence"/>
</dbReference>
<gene>
    <name evidence="1" type="ORF">SCF082_LOCUS15135</name>
</gene>
<dbReference type="InterPro" id="IPR029063">
    <property type="entry name" value="SAM-dependent_MTases_sf"/>
</dbReference>
<evidence type="ECO:0000313" key="1">
    <source>
        <dbReference type="EMBL" id="CAK9020982.1"/>
    </source>
</evidence>
<dbReference type="EMBL" id="CAXAMM010009656">
    <property type="protein sequence ID" value="CAK9020982.1"/>
    <property type="molecule type" value="Genomic_DNA"/>
</dbReference>
<keyword evidence="2" id="KW-1185">Reference proteome</keyword>
<sequence>ESLWTCECDAKARASHVDAIPDTACKFTNIENFISEKDLAAMRTLKTKAKRYEKWVKIAKGATYNNKAYCSHHLKMCQIRRPFMDASGSMCTSYSSLGKMDKDESENLILLLSWLFWHIKNKTPLLIHENVTGFLSNLVTEQGETNGYGHLQVKVRPSDVGMAVGRMRKHLSCLSLSAVQRFYRLQ</sequence>
<evidence type="ECO:0008006" key="3">
    <source>
        <dbReference type="Google" id="ProtNLM"/>
    </source>
</evidence>
<feature type="non-terminal residue" evidence="1">
    <location>
        <position position="1"/>
    </location>
</feature>
<accession>A0ABP0K2I2</accession>
<reference evidence="1 2" key="1">
    <citation type="submission" date="2024-02" db="EMBL/GenBank/DDBJ databases">
        <authorList>
            <person name="Chen Y."/>
            <person name="Shah S."/>
            <person name="Dougan E. K."/>
            <person name="Thang M."/>
            <person name="Chan C."/>
        </authorList>
    </citation>
    <scope>NUCLEOTIDE SEQUENCE [LARGE SCALE GENOMIC DNA]</scope>
</reference>
<organism evidence="1 2">
    <name type="scientific">Durusdinium trenchii</name>
    <dbReference type="NCBI Taxonomy" id="1381693"/>
    <lineage>
        <taxon>Eukaryota</taxon>
        <taxon>Sar</taxon>
        <taxon>Alveolata</taxon>
        <taxon>Dinophyceae</taxon>
        <taxon>Suessiales</taxon>
        <taxon>Symbiodiniaceae</taxon>
        <taxon>Durusdinium</taxon>
    </lineage>
</organism>
<comment type="caution">
    <text evidence="1">The sequence shown here is derived from an EMBL/GenBank/DDBJ whole genome shotgun (WGS) entry which is preliminary data.</text>
</comment>